<protein>
    <submittedName>
        <fullName evidence="3">Uncharacterized protein</fullName>
    </submittedName>
</protein>
<name>A0ABT1BYX4_9BACT</name>
<feature type="compositionally biased region" description="Basic and acidic residues" evidence="1">
    <location>
        <begin position="71"/>
        <end position="81"/>
    </location>
</feature>
<accession>A0ABT1BYX4</accession>
<evidence type="ECO:0000256" key="2">
    <source>
        <dbReference type="SAM" id="Phobius"/>
    </source>
</evidence>
<evidence type="ECO:0000313" key="3">
    <source>
        <dbReference type="EMBL" id="MCO6026179.1"/>
    </source>
</evidence>
<proteinExistence type="predicted"/>
<keyword evidence="2" id="KW-0812">Transmembrane</keyword>
<keyword evidence="2" id="KW-1133">Transmembrane helix</keyword>
<feature type="transmembrane region" description="Helical" evidence="2">
    <location>
        <begin position="6"/>
        <end position="23"/>
    </location>
</feature>
<keyword evidence="2" id="KW-0472">Membrane</keyword>
<gene>
    <name evidence="3" type="ORF">NG821_10060</name>
</gene>
<organism evidence="3 4">
    <name type="scientific">Segatella cerevisiae</name>
    <dbReference type="NCBI Taxonomy" id="2053716"/>
    <lineage>
        <taxon>Bacteria</taxon>
        <taxon>Pseudomonadati</taxon>
        <taxon>Bacteroidota</taxon>
        <taxon>Bacteroidia</taxon>
        <taxon>Bacteroidales</taxon>
        <taxon>Prevotellaceae</taxon>
        <taxon>Segatella</taxon>
    </lineage>
</organism>
<comment type="caution">
    <text evidence="3">The sequence shown here is derived from an EMBL/GenBank/DDBJ whole genome shotgun (WGS) entry which is preliminary data.</text>
</comment>
<sequence>MVYYLIIGFYLLLYAWMIFHDLFHKEPVEIASRTEEEEIDISEEAKAFKPIEVSKEMTAAQPLEGENPVTMERKENEEAMKEGPTCEPRQTEPEVLEQEYLSPDGEVPEQTPSPEEGPVPEILPFQSTEYSGGILMSILHKQIEDLSQKDPEMDDVAIHLMKIDQK</sequence>
<dbReference type="Proteomes" id="UP001204015">
    <property type="component" value="Unassembled WGS sequence"/>
</dbReference>
<dbReference type="EMBL" id="JAMXLY010000041">
    <property type="protein sequence ID" value="MCO6026179.1"/>
    <property type="molecule type" value="Genomic_DNA"/>
</dbReference>
<keyword evidence="4" id="KW-1185">Reference proteome</keyword>
<reference evidence="3 4" key="1">
    <citation type="submission" date="2022-06" db="EMBL/GenBank/DDBJ databases">
        <title>A taxonomic note on the genus Prevotella: Description of four novel genera and emended description of the genera Hallella and Xylanibacter.</title>
        <authorList>
            <person name="Hitch T.C.A."/>
        </authorList>
    </citation>
    <scope>NUCLEOTIDE SEQUENCE [LARGE SCALE GENOMIC DNA]</scope>
    <source>
        <strain evidence="3 4">DSM 100619</strain>
    </source>
</reference>
<evidence type="ECO:0000256" key="1">
    <source>
        <dbReference type="SAM" id="MobiDB-lite"/>
    </source>
</evidence>
<feature type="region of interest" description="Disordered" evidence="1">
    <location>
        <begin position="50"/>
        <end position="126"/>
    </location>
</feature>
<evidence type="ECO:0000313" key="4">
    <source>
        <dbReference type="Proteomes" id="UP001204015"/>
    </source>
</evidence>